<proteinExistence type="predicted"/>
<name>A0A0E9W256_ANGAN</name>
<evidence type="ECO:0000313" key="1">
    <source>
        <dbReference type="EMBL" id="JAH83558.1"/>
    </source>
</evidence>
<organism evidence="1">
    <name type="scientific">Anguilla anguilla</name>
    <name type="common">European freshwater eel</name>
    <name type="synonym">Muraena anguilla</name>
    <dbReference type="NCBI Taxonomy" id="7936"/>
    <lineage>
        <taxon>Eukaryota</taxon>
        <taxon>Metazoa</taxon>
        <taxon>Chordata</taxon>
        <taxon>Craniata</taxon>
        <taxon>Vertebrata</taxon>
        <taxon>Euteleostomi</taxon>
        <taxon>Actinopterygii</taxon>
        <taxon>Neopterygii</taxon>
        <taxon>Teleostei</taxon>
        <taxon>Anguilliformes</taxon>
        <taxon>Anguillidae</taxon>
        <taxon>Anguilla</taxon>
    </lineage>
</organism>
<protein>
    <submittedName>
        <fullName evidence="1">Uncharacterized protein</fullName>
    </submittedName>
</protein>
<accession>A0A0E9W256</accession>
<sequence>MTILHHKFSRYYITCNIVCLHAFGV</sequence>
<reference evidence="1" key="2">
    <citation type="journal article" date="2015" name="Fish Shellfish Immunol.">
        <title>Early steps in the European eel (Anguilla anguilla)-Vibrio vulnificus interaction in the gills: Role of the RtxA13 toxin.</title>
        <authorList>
            <person name="Callol A."/>
            <person name="Pajuelo D."/>
            <person name="Ebbesson L."/>
            <person name="Teles M."/>
            <person name="MacKenzie S."/>
            <person name="Amaro C."/>
        </authorList>
    </citation>
    <scope>NUCLEOTIDE SEQUENCE</scope>
</reference>
<dbReference type="AlphaFoldDB" id="A0A0E9W256"/>
<reference evidence="1" key="1">
    <citation type="submission" date="2014-11" db="EMBL/GenBank/DDBJ databases">
        <authorList>
            <person name="Amaro Gonzalez C."/>
        </authorList>
    </citation>
    <scope>NUCLEOTIDE SEQUENCE</scope>
</reference>
<dbReference type="EMBL" id="GBXM01025019">
    <property type="protein sequence ID" value="JAH83558.1"/>
    <property type="molecule type" value="Transcribed_RNA"/>
</dbReference>